<keyword evidence="2" id="KW-1185">Reference proteome</keyword>
<comment type="caution">
    <text evidence="1">The sequence shown here is derived from an EMBL/GenBank/DDBJ whole genome shotgun (WGS) entry which is preliminary data.</text>
</comment>
<evidence type="ECO:0000313" key="1">
    <source>
        <dbReference type="EMBL" id="KAK4013053.1"/>
    </source>
</evidence>
<dbReference type="EMBL" id="JAOYFB010000004">
    <property type="protein sequence ID" value="KAK4013053.1"/>
    <property type="molecule type" value="Genomic_DNA"/>
</dbReference>
<organism evidence="1 2">
    <name type="scientific">Daphnia magna</name>
    <dbReference type="NCBI Taxonomy" id="35525"/>
    <lineage>
        <taxon>Eukaryota</taxon>
        <taxon>Metazoa</taxon>
        <taxon>Ecdysozoa</taxon>
        <taxon>Arthropoda</taxon>
        <taxon>Crustacea</taxon>
        <taxon>Branchiopoda</taxon>
        <taxon>Diplostraca</taxon>
        <taxon>Cladocera</taxon>
        <taxon>Anomopoda</taxon>
        <taxon>Daphniidae</taxon>
        <taxon>Daphnia</taxon>
    </lineage>
</organism>
<gene>
    <name evidence="1" type="ORF">OUZ56_025296</name>
</gene>
<sequence>MGHVGIGIIHAYAINPYFVYNINISLKSVFKIHGANLPHYHCQLTPLVGHVSKYEKLKKPEKKLKKLYQLAPPSPIAIFYNHKKNHEFTNGRKVLRCISILTDLNGASIYHNGLRIPFELKPPSSSQTFIYGVYLFCHSPWVLSYKDGGHIAAQSTSFLGILGDRAIVEQGRIDCVPVVICDLRSG</sequence>
<protein>
    <submittedName>
        <fullName evidence="1">Uncharacterized protein</fullName>
    </submittedName>
</protein>
<proteinExistence type="predicted"/>
<dbReference type="Proteomes" id="UP001234178">
    <property type="component" value="Unassembled WGS sequence"/>
</dbReference>
<reference evidence="1 2" key="1">
    <citation type="journal article" date="2023" name="Nucleic Acids Res.">
        <title>The hologenome of Daphnia magna reveals possible DNA methylation and microbiome-mediated evolution of the host genome.</title>
        <authorList>
            <person name="Chaturvedi A."/>
            <person name="Li X."/>
            <person name="Dhandapani V."/>
            <person name="Marshall H."/>
            <person name="Kissane S."/>
            <person name="Cuenca-Cambronero M."/>
            <person name="Asole G."/>
            <person name="Calvet F."/>
            <person name="Ruiz-Romero M."/>
            <person name="Marangio P."/>
            <person name="Guigo R."/>
            <person name="Rago D."/>
            <person name="Mirbahai L."/>
            <person name="Eastwood N."/>
            <person name="Colbourne J.K."/>
            <person name="Zhou J."/>
            <person name="Mallon E."/>
            <person name="Orsini L."/>
        </authorList>
    </citation>
    <scope>NUCLEOTIDE SEQUENCE [LARGE SCALE GENOMIC DNA]</scope>
    <source>
        <strain evidence="1">LRV0_1</strain>
    </source>
</reference>
<name>A0ABQ9ZJF4_9CRUS</name>
<evidence type="ECO:0000313" key="2">
    <source>
        <dbReference type="Proteomes" id="UP001234178"/>
    </source>
</evidence>
<accession>A0ABQ9ZJF4</accession>